<gene>
    <name evidence="3" type="ORF">CPUR_05822</name>
</gene>
<feature type="region of interest" description="Disordered" evidence="1">
    <location>
        <begin position="674"/>
        <end position="694"/>
    </location>
</feature>
<evidence type="ECO:0000256" key="2">
    <source>
        <dbReference type="SAM" id="SignalP"/>
    </source>
</evidence>
<keyword evidence="2" id="KW-0732">Signal</keyword>
<dbReference type="Proteomes" id="UP000016801">
    <property type="component" value="Unassembled WGS sequence"/>
</dbReference>
<feature type="compositionally biased region" description="Low complexity" evidence="1">
    <location>
        <begin position="143"/>
        <end position="159"/>
    </location>
</feature>
<dbReference type="OrthoDB" id="5420777at2759"/>
<dbReference type="VEuPathDB" id="FungiDB:CPUR_05822"/>
<sequence length="715" mass="74089">MKVGTAALLLCAAIGVNGLSANRRRYLRGRDITVDAAVEASLPPSTSAPTPTPASVAASASSSTTPFSATKIPCINVYPSTLRTTTTRSDGYPAQDNASRLCAPSSLSSTTAFYGRARGMHIAWDPRPSSLSSLNSFLDGTKSSTTLGSSSTSTSSVSTLNDRVKPTAPYPMTISNATIFTGTGPGGTICPTDGRSCLAIRTTTQTITALPSTTLFAPCTPLPDDGQPVIVYSIVYTSTVTLMGNSSHYLPRYPTIVTPHWCSSSYSYDSPLPTGTDTDDLGMPIDIATFPHSSDMQGFLEPTKRPTVTFVTTDKNPLVMFPTLRRQSYGRSDAFPDPIVHKTAPPIQTAPSETEPGPGPGPGPGSGSGSGSGSGPETESEPGPVPWPGTTPVTDVQPQPTFHITVNGDQVIIDTQTFSPKSGVVEVVTVDGGIFTIGPTVVAGEGGAITKPPPAPTAFTASTPTSGVVGGLNVYVSGTEIAIDGRVMAIPLYSTTTMIDGQNVVVSPNRITVGTNVFTFNLTHPPPEPVVVVDGGQILTAIGKSVVVLHQTTLTYGPGIAPVTEVIQDDTITIGPLGVFVHSMMIGGPNAGINDTRLEIVGGATITRIAPSILIINGRVFTLGPDFQLITTEIAGEAFTIGPMGVTVGKLTMTLPFRGGGGVVGTIVPTSTRRSHFPVETNPHKDKDSSSSISRWDMSRSGIVVCIAIGVLIFG</sequence>
<feature type="region of interest" description="Disordered" evidence="1">
    <location>
        <begin position="42"/>
        <end position="66"/>
    </location>
</feature>
<feature type="compositionally biased region" description="Low complexity" evidence="1">
    <location>
        <begin position="390"/>
        <end position="401"/>
    </location>
</feature>
<dbReference type="AlphaFoldDB" id="M1W8L9"/>
<evidence type="ECO:0000313" key="4">
    <source>
        <dbReference type="Proteomes" id="UP000016801"/>
    </source>
</evidence>
<dbReference type="eggNOG" id="ENOG502SNDG">
    <property type="taxonomic scope" value="Eukaryota"/>
</dbReference>
<dbReference type="HOGENOM" id="CLU_017324_0_0_1"/>
<dbReference type="STRING" id="1111077.M1W8L9"/>
<feature type="chain" id="PRO_5004019093" evidence="2">
    <location>
        <begin position="19"/>
        <end position="715"/>
    </location>
</feature>
<comment type="caution">
    <text evidence="3">The sequence shown here is derived from an EMBL/GenBank/DDBJ whole genome shotgun (WGS) entry which is preliminary data.</text>
</comment>
<evidence type="ECO:0000256" key="1">
    <source>
        <dbReference type="SAM" id="MobiDB-lite"/>
    </source>
</evidence>
<protein>
    <submittedName>
        <fullName evidence="3">Uncharacterized protein</fullName>
    </submittedName>
</protein>
<keyword evidence="4" id="KW-1185">Reference proteome</keyword>
<proteinExistence type="predicted"/>
<feature type="region of interest" description="Disordered" evidence="1">
    <location>
        <begin position="329"/>
        <end position="401"/>
    </location>
</feature>
<feature type="compositionally biased region" description="Gly residues" evidence="1">
    <location>
        <begin position="364"/>
        <end position="374"/>
    </location>
</feature>
<name>M1W8L9_CLAP2</name>
<feature type="signal peptide" evidence="2">
    <location>
        <begin position="1"/>
        <end position="18"/>
    </location>
</feature>
<evidence type="ECO:0000313" key="3">
    <source>
        <dbReference type="EMBL" id="CCE31965.1"/>
    </source>
</evidence>
<feature type="region of interest" description="Disordered" evidence="1">
    <location>
        <begin position="143"/>
        <end position="163"/>
    </location>
</feature>
<organism evidence="3 4">
    <name type="scientific">Claviceps purpurea (strain 20.1)</name>
    <name type="common">Ergot fungus</name>
    <name type="synonym">Sphacelia segetum</name>
    <dbReference type="NCBI Taxonomy" id="1111077"/>
    <lineage>
        <taxon>Eukaryota</taxon>
        <taxon>Fungi</taxon>
        <taxon>Dikarya</taxon>
        <taxon>Ascomycota</taxon>
        <taxon>Pezizomycotina</taxon>
        <taxon>Sordariomycetes</taxon>
        <taxon>Hypocreomycetidae</taxon>
        <taxon>Hypocreales</taxon>
        <taxon>Clavicipitaceae</taxon>
        <taxon>Claviceps</taxon>
    </lineage>
</organism>
<reference evidence="3 4" key="1">
    <citation type="journal article" date="2013" name="PLoS Genet.">
        <title>Plant-symbiotic fungi as chemical engineers: Multi-genome analysis of the Clavicipitaceae reveals dynamics of alkaloid loci.</title>
        <authorList>
            <person name="Schardl C.L."/>
            <person name="Young C.A."/>
            <person name="Hesse U."/>
            <person name="Amyotte S.G."/>
            <person name="Andreeva K."/>
            <person name="Calie P.J."/>
            <person name="Fleetwood D.J."/>
            <person name="Haws D.C."/>
            <person name="Moore N."/>
            <person name="Oeser B."/>
            <person name="Panaccione D.G."/>
            <person name="Schweri K.K."/>
            <person name="Voisey C.R."/>
            <person name="Farman M.L."/>
            <person name="Jaromczyk J.W."/>
            <person name="Roe B.A."/>
            <person name="O'Sullivan D.M."/>
            <person name="Scott B."/>
            <person name="Tudzynski P."/>
            <person name="An Z."/>
            <person name="Arnaoudova E.G."/>
            <person name="Bullock C.T."/>
            <person name="Charlton N.D."/>
            <person name="Chen L."/>
            <person name="Cox M."/>
            <person name="Dinkins R.D."/>
            <person name="Florea S."/>
            <person name="Glenn A.E."/>
            <person name="Gordon A."/>
            <person name="Gueldener U."/>
            <person name="Harris D.R."/>
            <person name="Hollin W."/>
            <person name="Jaromczyk J."/>
            <person name="Johnson R.D."/>
            <person name="Khan A.K."/>
            <person name="Leistner E."/>
            <person name="Leuchtmann A."/>
            <person name="Li C."/>
            <person name="Liu J."/>
            <person name="Liu J."/>
            <person name="Liu M."/>
            <person name="Mace W."/>
            <person name="Machado C."/>
            <person name="Nagabhyru P."/>
            <person name="Pan J."/>
            <person name="Schmid J."/>
            <person name="Sugawara K."/>
            <person name="Steiner U."/>
            <person name="Takach J.E."/>
            <person name="Tanaka E."/>
            <person name="Webb J.S."/>
            <person name="Wilson E.V."/>
            <person name="Wiseman J.L."/>
            <person name="Yoshida R."/>
            <person name="Zeng Z."/>
        </authorList>
    </citation>
    <scope>NUCLEOTIDE SEQUENCE [LARGE SCALE GENOMIC DNA]</scope>
    <source>
        <strain evidence="3 4">20.1</strain>
    </source>
</reference>
<accession>M1W8L9</accession>
<dbReference type="EMBL" id="CAGA01000036">
    <property type="protein sequence ID" value="CCE31965.1"/>
    <property type="molecule type" value="Genomic_DNA"/>
</dbReference>